<organism evidence="1 2">
    <name type="scientific">Peronosclerospora sorghi</name>
    <dbReference type="NCBI Taxonomy" id="230839"/>
    <lineage>
        <taxon>Eukaryota</taxon>
        <taxon>Sar</taxon>
        <taxon>Stramenopiles</taxon>
        <taxon>Oomycota</taxon>
        <taxon>Peronosporomycetes</taxon>
        <taxon>Peronosporales</taxon>
        <taxon>Peronosporaceae</taxon>
        <taxon>Peronosclerospora</taxon>
    </lineage>
</organism>
<comment type="caution">
    <text evidence="1">The sequence shown here is derived from an EMBL/GenBank/DDBJ whole genome shotgun (WGS) entry which is preliminary data.</text>
</comment>
<reference evidence="1 2" key="1">
    <citation type="journal article" date="2022" name="bioRxiv">
        <title>The genome of the oomycete Peronosclerospora sorghi, a cosmopolitan pathogen of maize and sorghum, is inflated with dispersed pseudogenes.</title>
        <authorList>
            <person name="Fletcher K."/>
            <person name="Martin F."/>
            <person name="Isakeit T."/>
            <person name="Cavanaugh K."/>
            <person name="Magill C."/>
            <person name="Michelmore R."/>
        </authorList>
    </citation>
    <scope>NUCLEOTIDE SEQUENCE [LARGE SCALE GENOMIC DNA]</scope>
    <source>
        <strain evidence="1">P6</strain>
    </source>
</reference>
<name>A0ACC0W393_9STRA</name>
<sequence>MYRSPNPGDWAAEDESALALTQAPGSPSVVQASSPTPPPSRQDAQRTSGERFHLDRTNRGGRVERDREYQSGRFDLETDNRRRSDRRDRGTRRLDRSREYDQGERHSDRDREADRDDRRFDWDREEDRDERRFDRERIETRDVLNGTHDAPCHTNGDTRRPMPNKWGHNADRRGTRDLPLEEGFVVHIKEDFGFVRRMEREGDLFSTSIGQRDGVSFSGITKRNNSNGSSHRPNTRRDRDEELTTWRPCWSRKFSGSTEGKSEETVELTEQDKVENNSNFRCGVIRFTFDSMANNDVETREDEKHDSDRSRANLFLQLGDEVRFRAAKHRKTGVKRATDLSITLSAREKLEKEIEAKIAMMTRENGVVNRVKNGGGFIKCCDRPIDIYFPFHEVLESKQSDGQELTEVQEDVHTYKELEESGNGGHNAEFWSLMRVVFDDRMRRLRCAQREGRAERGASL</sequence>
<dbReference type="Proteomes" id="UP001163321">
    <property type="component" value="Chromosome 4"/>
</dbReference>
<evidence type="ECO:0000313" key="2">
    <source>
        <dbReference type="Proteomes" id="UP001163321"/>
    </source>
</evidence>
<gene>
    <name evidence="1" type="ORF">PsorP6_004864</name>
</gene>
<evidence type="ECO:0000313" key="1">
    <source>
        <dbReference type="EMBL" id="KAI9912583.1"/>
    </source>
</evidence>
<proteinExistence type="predicted"/>
<keyword evidence="2" id="KW-1185">Reference proteome</keyword>
<accession>A0ACC0W393</accession>
<dbReference type="EMBL" id="CM047583">
    <property type="protein sequence ID" value="KAI9912583.1"/>
    <property type="molecule type" value="Genomic_DNA"/>
</dbReference>
<protein>
    <submittedName>
        <fullName evidence="1">Uncharacterized protein</fullName>
    </submittedName>
</protein>